<sequence>SYVFLQFSFFVEFVLSQSQSEGNNNNNIESRCSSVIILCDNLFATLVGTEFILFFFSGSFALERKNKIISQEIPQLCF</sequence>
<protein>
    <submittedName>
        <fullName evidence="2">Uncharacterized protein</fullName>
    </submittedName>
</protein>
<proteinExistence type="predicted"/>
<organism evidence="2">
    <name type="scientific">Lepeophtheirus salmonis</name>
    <name type="common">Salmon louse</name>
    <name type="synonym">Caligus salmonis</name>
    <dbReference type="NCBI Taxonomy" id="72036"/>
    <lineage>
        <taxon>Eukaryota</taxon>
        <taxon>Metazoa</taxon>
        <taxon>Ecdysozoa</taxon>
        <taxon>Arthropoda</taxon>
        <taxon>Crustacea</taxon>
        <taxon>Multicrustacea</taxon>
        <taxon>Hexanauplia</taxon>
        <taxon>Copepoda</taxon>
        <taxon>Siphonostomatoida</taxon>
        <taxon>Caligidae</taxon>
        <taxon>Lepeophtheirus</taxon>
    </lineage>
</organism>
<dbReference type="EMBL" id="HACA01002406">
    <property type="protein sequence ID" value="CDW19767.1"/>
    <property type="molecule type" value="Transcribed_RNA"/>
</dbReference>
<evidence type="ECO:0000313" key="2">
    <source>
        <dbReference type="EMBL" id="CDW19767.1"/>
    </source>
</evidence>
<reference evidence="2" key="1">
    <citation type="submission" date="2014-05" db="EMBL/GenBank/DDBJ databases">
        <authorList>
            <person name="Chronopoulou M."/>
        </authorList>
    </citation>
    <scope>NUCLEOTIDE SEQUENCE</scope>
    <source>
        <tissue evidence="2">Whole organism</tissue>
    </source>
</reference>
<feature type="signal peptide" evidence="1">
    <location>
        <begin position="1"/>
        <end position="16"/>
    </location>
</feature>
<evidence type="ECO:0000256" key="1">
    <source>
        <dbReference type="SAM" id="SignalP"/>
    </source>
</evidence>
<feature type="chain" id="PRO_5005487394" evidence="1">
    <location>
        <begin position="17"/>
        <end position="78"/>
    </location>
</feature>
<name>A0A0K2T2E2_LEPSM</name>
<dbReference type="AlphaFoldDB" id="A0A0K2T2E2"/>
<accession>A0A0K2T2E2</accession>
<keyword evidence="1" id="KW-0732">Signal</keyword>
<feature type="non-terminal residue" evidence="2">
    <location>
        <position position="1"/>
    </location>
</feature>